<dbReference type="InterPro" id="IPR018193">
    <property type="entry name" value="Glyc_kinase_flavodox-like_fold"/>
</dbReference>
<dbReference type="Proteomes" id="UP001158045">
    <property type="component" value="Unassembled WGS sequence"/>
</dbReference>
<keyword evidence="2 4" id="KW-0808">Transferase</keyword>
<comment type="caution">
    <text evidence="5">The sequence shown here is derived from an EMBL/GenBank/DDBJ whole genome shotgun (WGS) entry which is preliminary data.</text>
</comment>
<comment type="similarity">
    <text evidence="1 4">Belongs to the glycerate kinase type-1 family.</text>
</comment>
<dbReference type="PANTHER" id="PTHR21599">
    <property type="entry name" value="GLYCERATE KINASE"/>
    <property type="match status" value="1"/>
</dbReference>
<dbReference type="GO" id="GO:0008887">
    <property type="term" value="F:glycerate kinase activity"/>
    <property type="evidence" value="ECO:0007669"/>
    <property type="project" value="UniProtKB-EC"/>
</dbReference>
<dbReference type="InterPro" id="IPR018197">
    <property type="entry name" value="Glycerate_kinase_RE-like"/>
</dbReference>
<organism evidence="5 6">
    <name type="scientific">Fusibacter bizertensis</name>
    <dbReference type="NCBI Taxonomy" id="1488331"/>
    <lineage>
        <taxon>Bacteria</taxon>
        <taxon>Bacillati</taxon>
        <taxon>Bacillota</taxon>
        <taxon>Clostridia</taxon>
        <taxon>Eubacteriales</taxon>
        <taxon>Eubacteriales Family XII. Incertae Sedis</taxon>
        <taxon>Fusibacter</taxon>
    </lineage>
</organism>
<sequence>MHIILIPDSFKGTFSSEQVIHYIREGFEHHFDDVTFDEVPIADGGEGTVDSIVSALRGEKHLALVRDSLGRLIEASFGMCGRTAIIEMAESSGITKISSKERMPLLTSTYGVGEMILEVLKHDTDEIIIGIGGSATNDGGTGMLQALGVRFFDESGEILEQGGQILKRIRRIDASGIPEELKKIPITVMCDVSNPLTGPKGATMIYGPQKGANDKTLLELEAGMVNYKKILLETVGIDVDLIDGAGAAGGLGAALVSFLGAKLKPGIEVILDLVSFDSMVSNADLVITGEGKIDAQSIYGKVPVGVAGRCLDFNVEVIALVGTEGDQSKVVYDHGINAIVSTIAGVISEEDLTLNAEKRIKESIENLCRLLKIGMKLNK</sequence>
<accession>A0ABT6NCD5</accession>
<evidence type="ECO:0000256" key="3">
    <source>
        <dbReference type="ARBA" id="ARBA00022777"/>
    </source>
</evidence>
<dbReference type="EMBL" id="JARYZI010000004">
    <property type="protein sequence ID" value="MDH8678077.1"/>
    <property type="molecule type" value="Genomic_DNA"/>
</dbReference>
<protein>
    <submittedName>
        <fullName evidence="5">Glycerate kinase</fullName>
        <ecNumber evidence="5">2.7.1.31</ecNumber>
    </submittedName>
</protein>
<keyword evidence="6" id="KW-1185">Reference proteome</keyword>
<dbReference type="Gene3D" id="3.90.1510.10">
    <property type="entry name" value="Glycerate kinase, domain 2"/>
    <property type="match status" value="1"/>
</dbReference>
<dbReference type="Gene3D" id="3.40.50.10350">
    <property type="entry name" value="Glycerate kinase, domain 1"/>
    <property type="match status" value="1"/>
</dbReference>
<evidence type="ECO:0000256" key="2">
    <source>
        <dbReference type="ARBA" id="ARBA00022679"/>
    </source>
</evidence>
<dbReference type="InterPro" id="IPR036129">
    <property type="entry name" value="Glycerate_kinase_sf"/>
</dbReference>
<name>A0ABT6NCD5_9FIRM</name>
<evidence type="ECO:0000313" key="6">
    <source>
        <dbReference type="Proteomes" id="UP001158045"/>
    </source>
</evidence>
<dbReference type="InterPro" id="IPR004381">
    <property type="entry name" value="Glycerate_kinase"/>
</dbReference>
<evidence type="ECO:0000256" key="4">
    <source>
        <dbReference type="PIRNR" id="PIRNR006078"/>
    </source>
</evidence>
<evidence type="ECO:0000256" key="1">
    <source>
        <dbReference type="ARBA" id="ARBA00006284"/>
    </source>
</evidence>
<dbReference type="PANTHER" id="PTHR21599:SF0">
    <property type="entry name" value="GLYCERATE KINASE"/>
    <property type="match status" value="1"/>
</dbReference>
<dbReference type="PIRSF" id="PIRSF006078">
    <property type="entry name" value="GlxK"/>
    <property type="match status" value="1"/>
</dbReference>
<dbReference type="SUPFAM" id="SSF110738">
    <property type="entry name" value="Glycerate kinase I"/>
    <property type="match status" value="1"/>
</dbReference>
<gene>
    <name evidence="5" type="ORF">QE109_07955</name>
</gene>
<dbReference type="EC" id="2.7.1.31" evidence="5"/>
<dbReference type="NCBIfam" id="TIGR00045">
    <property type="entry name" value="glycerate kinase"/>
    <property type="match status" value="1"/>
</dbReference>
<proteinExistence type="inferred from homology"/>
<evidence type="ECO:0000313" key="5">
    <source>
        <dbReference type="EMBL" id="MDH8678077.1"/>
    </source>
</evidence>
<keyword evidence="3 4" id="KW-0418">Kinase</keyword>
<dbReference type="RefSeq" id="WP_281093906.1">
    <property type="nucleotide sequence ID" value="NZ_JARYZI010000004.1"/>
</dbReference>
<reference evidence="5 6" key="1">
    <citation type="submission" date="2023-04" db="EMBL/GenBank/DDBJ databases">
        <title>Fusibacter bizertensis strain WBS, isolated from littoral bottom sediments of the Arctic seas - biochemical and genomic analysis.</title>
        <authorList>
            <person name="Brioukhanov A.L."/>
        </authorList>
    </citation>
    <scope>NUCLEOTIDE SEQUENCE [LARGE SCALE GENOMIC DNA]</scope>
    <source>
        <strain evidence="5 6">WBS</strain>
    </source>
</reference>
<dbReference type="Pfam" id="PF02595">
    <property type="entry name" value="Gly_kinase"/>
    <property type="match status" value="1"/>
</dbReference>